<dbReference type="EMBL" id="JACXAC010000005">
    <property type="protein sequence ID" value="MBD2723600.1"/>
    <property type="molecule type" value="Genomic_DNA"/>
</dbReference>
<dbReference type="InterPro" id="IPR036188">
    <property type="entry name" value="FAD/NAD-bd_sf"/>
</dbReference>
<name>A0ABR8JUF7_9BACT</name>
<dbReference type="SUPFAM" id="SSF51905">
    <property type="entry name" value="FAD/NAD(P)-binding domain"/>
    <property type="match status" value="1"/>
</dbReference>
<evidence type="ECO:0000313" key="1">
    <source>
        <dbReference type="EMBL" id="MBD2723600.1"/>
    </source>
</evidence>
<dbReference type="Gene3D" id="3.50.50.60">
    <property type="entry name" value="FAD/NAD(P)-binding domain"/>
    <property type="match status" value="1"/>
</dbReference>
<reference evidence="1 2" key="1">
    <citation type="submission" date="2020-09" db="EMBL/GenBank/DDBJ databases">
        <authorList>
            <person name="Kim M.K."/>
        </authorList>
    </citation>
    <scope>NUCLEOTIDE SEQUENCE [LARGE SCALE GENOMIC DNA]</scope>
    <source>
        <strain evidence="1 2">BT189</strain>
    </source>
</reference>
<proteinExistence type="predicted"/>
<comment type="caution">
    <text evidence="1">The sequence shown here is derived from an EMBL/GenBank/DDBJ whole genome shotgun (WGS) entry which is preliminary data.</text>
</comment>
<dbReference type="Pfam" id="PF05834">
    <property type="entry name" value="Lycopene_cycl"/>
    <property type="match status" value="1"/>
</dbReference>
<evidence type="ECO:0000313" key="2">
    <source>
        <dbReference type="Proteomes" id="UP000606003"/>
    </source>
</evidence>
<keyword evidence="2" id="KW-1185">Reference proteome</keyword>
<protein>
    <submittedName>
        <fullName evidence="1">Lycopene cyclase</fullName>
    </submittedName>
</protein>
<gene>
    <name evidence="1" type="ORF">IC234_15825</name>
</gene>
<dbReference type="Proteomes" id="UP000606003">
    <property type="component" value="Unassembled WGS sequence"/>
</dbReference>
<sequence length="397" mass="45277">MPAPTAATFDYDYLIVGGGAAGLSLAYHIAQEPRLARKKVLLIEPEAKAQDDRTWSFWADAPGLFDGIVAHEWRQIAFRSPGFERVIDLGRYRYKTINGLDYYRFVQRALADNPQFTIVRGTVIDLEDGADGVRVRSSCGDFRARYAFDSRPPDLAALRRPEKHRYLLQHFVGWEIETDHDAFDPATVEFMDFRGEQHHEARFMYVLPFSARKALVEYTLFSENPLPKAEYEAALRQYLSTTLGLADYRITAEEVGAIPMTDHPLPARIGPHIINLGTRGGRAKPSTGYAFKRIQQHSARLVAALASTGHPPPDPTGDQWQFRLFDTLLLDIMRRRGETTRDIFRQLFERNPVERIFRFLDETTSWADNFRIMNSVSPGPFMRSIGQVLLGRPGQRE</sequence>
<dbReference type="RefSeq" id="WP_190926461.1">
    <property type="nucleotide sequence ID" value="NZ_JACXAC010000005.1"/>
</dbReference>
<organism evidence="1 2">
    <name type="scientific">Hymenobacter armeniacus</name>
    <dbReference type="NCBI Taxonomy" id="2771358"/>
    <lineage>
        <taxon>Bacteria</taxon>
        <taxon>Pseudomonadati</taxon>
        <taxon>Bacteroidota</taxon>
        <taxon>Cytophagia</taxon>
        <taxon>Cytophagales</taxon>
        <taxon>Hymenobacteraceae</taxon>
        <taxon>Hymenobacter</taxon>
    </lineage>
</organism>
<accession>A0ABR8JUF7</accession>